<dbReference type="Gene3D" id="2.90.10.10">
    <property type="entry name" value="Bulb-type lectin domain"/>
    <property type="match status" value="1"/>
</dbReference>
<dbReference type="InterPro" id="IPR001480">
    <property type="entry name" value="Bulb-type_lectin_dom"/>
</dbReference>
<dbReference type="SUPFAM" id="SSF51110">
    <property type="entry name" value="alpha-D-mannose-specific plant lectins"/>
    <property type="match status" value="1"/>
</dbReference>
<dbReference type="FunCoup" id="D8SX02">
    <property type="interactions" value="603"/>
</dbReference>
<evidence type="ECO:0008006" key="5">
    <source>
        <dbReference type="Google" id="ProtNLM"/>
    </source>
</evidence>
<name>D8SX02_SELML</name>
<dbReference type="PANTHER" id="PTHR32444:SF247">
    <property type="entry name" value="OS01G0958200 PROTEIN"/>
    <property type="match status" value="1"/>
</dbReference>
<proteinExistence type="predicted"/>
<feature type="domain" description="Bulb-type lectin" evidence="1">
    <location>
        <begin position="1"/>
        <end position="110"/>
    </location>
</feature>
<dbReference type="PROSITE" id="PS50927">
    <property type="entry name" value="BULB_LECTIN"/>
    <property type="match status" value="1"/>
</dbReference>
<accession>D8SX02</accession>
<dbReference type="Proteomes" id="UP000001514">
    <property type="component" value="Unassembled WGS sequence"/>
</dbReference>
<dbReference type="OMA" id="PKRLAMY"/>
<dbReference type="InterPro" id="IPR003609">
    <property type="entry name" value="Pan_app"/>
</dbReference>
<dbReference type="HOGENOM" id="CLU_043351_0_0_1"/>
<feature type="non-terminal residue" evidence="3">
    <location>
        <position position="377"/>
    </location>
</feature>
<protein>
    <recommendedName>
        <fullName evidence="5">Bulb-type lectin domain-containing protein</fullName>
    </recommendedName>
</protein>
<feature type="domain" description="Apple" evidence="2">
    <location>
        <begin position="300"/>
        <end position="377"/>
    </location>
</feature>
<dbReference type="Gramene" id="EFJ11179">
    <property type="protein sequence ID" value="EFJ11179"/>
    <property type="gene ID" value="SELMODRAFT_126716"/>
</dbReference>
<organism evidence="4">
    <name type="scientific">Selaginella moellendorffii</name>
    <name type="common">Spikemoss</name>
    <dbReference type="NCBI Taxonomy" id="88036"/>
    <lineage>
        <taxon>Eukaryota</taxon>
        <taxon>Viridiplantae</taxon>
        <taxon>Streptophyta</taxon>
        <taxon>Embryophyta</taxon>
        <taxon>Tracheophyta</taxon>
        <taxon>Lycopodiopsida</taxon>
        <taxon>Selaginellales</taxon>
        <taxon>Selaginellaceae</taxon>
        <taxon>Selaginella</taxon>
    </lineage>
</organism>
<evidence type="ECO:0000259" key="1">
    <source>
        <dbReference type="PROSITE" id="PS50927"/>
    </source>
</evidence>
<dbReference type="PANTHER" id="PTHR32444">
    <property type="entry name" value="BULB-TYPE LECTIN DOMAIN-CONTAINING PROTEIN"/>
    <property type="match status" value="1"/>
</dbReference>
<dbReference type="SMART" id="SM00108">
    <property type="entry name" value="B_lectin"/>
    <property type="match status" value="1"/>
</dbReference>
<dbReference type="InParanoid" id="D8SX02"/>
<dbReference type="FunFam" id="2.90.10.30:FF:000003">
    <property type="entry name" value="Os04g0303100 protein"/>
    <property type="match status" value="1"/>
</dbReference>
<evidence type="ECO:0000313" key="3">
    <source>
        <dbReference type="EMBL" id="EFJ11179.1"/>
    </source>
</evidence>
<dbReference type="CDD" id="cd00028">
    <property type="entry name" value="B_lectin"/>
    <property type="match status" value="1"/>
</dbReference>
<dbReference type="PIRSF" id="PIRSF002686">
    <property type="entry name" value="SLG"/>
    <property type="match status" value="1"/>
</dbReference>
<evidence type="ECO:0000313" key="4">
    <source>
        <dbReference type="Proteomes" id="UP000001514"/>
    </source>
</evidence>
<dbReference type="PROSITE" id="PS50948">
    <property type="entry name" value="PAN"/>
    <property type="match status" value="1"/>
</dbReference>
<gene>
    <name evidence="3" type="ORF">SELMODRAFT_126716</name>
</gene>
<dbReference type="InterPro" id="IPR035446">
    <property type="entry name" value="SLSG/EP1"/>
</dbReference>
<dbReference type="EMBL" id="GL377649">
    <property type="protein sequence ID" value="EFJ11179.1"/>
    <property type="molecule type" value="Genomic_DNA"/>
</dbReference>
<dbReference type="AlphaFoldDB" id="D8SX02"/>
<keyword evidence="4" id="KW-1185">Reference proteome</keyword>
<dbReference type="Pfam" id="PF01453">
    <property type="entry name" value="B_lectin"/>
    <property type="match status" value="1"/>
</dbReference>
<dbReference type="InterPro" id="IPR036426">
    <property type="entry name" value="Bulb-type_lectin_dom_sf"/>
</dbReference>
<dbReference type="KEGG" id="smo:SELMODRAFT_126716"/>
<sequence length="377" mass="41348">MTGFFSGVYNLGFVNSTPDRYTLAVLMNVDSGFPTTQRIIWEANREDPVGLNATLSLASDGDLVLRDRDGRLVWSTGTANRGATRVEVVRETGNLVVFRNNTILWQSFDRPTDTLMAGQVLRPGMRLQSRRSRTDPSPGFYSLVMEPGGLVLYSNFSGTRQEPYWIRGYHGVDTLTAARQALLNMMLSNDTAPSGTRSQALCGLNATGGLLLTRSSANTPRNQSFIRLEFDGDLHAYTLESLLVWSDSYNLLARNDSCLLPQRCQPFGICSSSACVGCLNSDGTTAGWTDTCSAPAVESCSDIESLEFVPVPGVEHFSSKYVNGSQVTIDECRGRCLRNCSCSAFFFWEESNSCFTVDNTGTLQRVSTQSHVGYIKA</sequence>
<reference evidence="3 4" key="1">
    <citation type="journal article" date="2011" name="Science">
        <title>The Selaginella genome identifies genetic changes associated with the evolution of vascular plants.</title>
        <authorList>
            <person name="Banks J.A."/>
            <person name="Nishiyama T."/>
            <person name="Hasebe M."/>
            <person name="Bowman J.L."/>
            <person name="Gribskov M."/>
            <person name="dePamphilis C."/>
            <person name="Albert V.A."/>
            <person name="Aono N."/>
            <person name="Aoyama T."/>
            <person name="Ambrose B.A."/>
            <person name="Ashton N.W."/>
            <person name="Axtell M.J."/>
            <person name="Barker E."/>
            <person name="Barker M.S."/>
            <person name="Bennetzen J.L."/>
            <person name="Bonawitz N.D."/>
            <person name="Chapple C."/>
            <person name="Cheng C."/>
            <person name="Correa L.G."/>
            <person name="Dacre M."/>
            <person name="DeBarry J."/>
            <person name="Dreyer I."/>
            <person name="Elias M."/>
            <person name="Engstrom E.M."/>
            <person name="Estelle M."/>
            <person name="Feng L."/>
            <person name="Finet C."/>
            <person name="Floyd S.K."/>
            <person name="Frommer W.B."/>
            <person name="Fujita T."/>
            <person name="Gramzow L."/>
            <person name="Gutensohn M."/>
            <person name="Harholt J."/>
            <person name="Hattori M."/>
            <person name="Heyl A."/>
            <person name="Hirai T."/>
            <person name="Hiwatashi Y."/>
            <person name="Ishikawa M."/>
            <person name="Iwata M."/>
            <person name="Karol K.G."/>
            <person name="Koehler B."/>
            <person name="Kolukisaoglu U."/>
            <person name="Kubo M."/>
            <person name="Kurata T."/>
            <person name="Lalonde S."/>
            <person name="Li K."/>
            <person name="Li Y."/>
            <person name="Litt A."/>
            <person name="Lyons E."/>
            <person name="Manning G."/>
            <person name="Maruyama T."/>
            <person name="Michael T.P."/>
            <person name="Mikami K."/>
            <person name="Miyazaki S."/>
            <person name="Morinaga S."/>
            <person name="Murata T."/>
            <person name="Mueller-Roeber B."/>
            <person name="Nelson D.R."/>
            <person name="Obara M."/>
            <person name="Oguri Y."/>
            <person name="Olmstead R.G."/>
            <person name="Onodera N."/>
            <person name="Petersen B.L."/>
            <person name="Pils B."/>
            <person name="Prigge M."/>
            <person name="Rensing S.A."/>
            <person name="Riano-Pachon D.M."/>
            <person name="Roberts A.W."/>
            <person name="Sato Y."/>
            <person name="Scheller H.V."/>
            <person name="Schulz B."/>
            <person name="Schulz C."/>
            <person name="Shakirov E.V."/>
            <person name="Shibagaki N."/>
            <person name="Shinohara N."/>
            <person name="Shippen D.E."/>
            <person name="Soerensen I."/>
            <person name="Sotooka R."/>
            <person name="Sugimoto N."/>
            <person name="Sugita M."/>
            <person name="Sumikawa N."/>
            <person name="Tanurdzic M."/>
            <person name="Theissen G."/>
            <person name="Ulvskov P."/>
            <person name="Wakazuki S."/>
            <person name="Weng J.K."/>
            <person name="Willats W.W."/>
            <person name="Wipf D."/>
            <person name="Wolf P.G."/>
            <person name="Yang L."/>
            <person name="Zimmer A.D."/>
            <person name="Zhu Q."/>
            <person name="Mitros T."/>
            <person name="Hellsten U."/>
            <person name="Loque D."/>
            <person name="Otillar R."/>
            <person name="Salamov A."/>
            <person name="Schmutz J."/>
            <person name="Shapiro H."/>
            <person name="Lindquist E."/>
            <person name="Lucas S."/>
            <person name="Rokhsar D."/>
            <person name="Grigoriev I.V."/>
        </authorList>
    </citation>
    <scope>NUCLEOTIDE SEQUENCE [LARGE SCALE GENOMIC DNA]</scope>
</reference>
<dbReference type="Pfam" id="PF08276">
    <property type="entry name" value="PAN_2"/>
    <property type="match status" value="1"/>
</dbReference>
<dbReference type="eggNOG" id="ENOG502QWJD">
    <property type="taxonomic scope" value="Eukaryota"/>
</dbReference>
<dbReference type="CDD" id="cd01098">
    <property type="entry name" value="PAN_AP_plant"/>
    <property type="match status" value="1"/>
</dbReference>
<dbReference type="SUPFAM" id="SSF57414">
    <property type="entry name" value="Hairpin loop containing domain-like"/>
    <property type="match status" value="1"/>
</dbReference>
<evidence type="ECO:0000259" key="2">
    <source>
        <dbReference type="PROSITE" id="PS50948"/>
    </source>
</evidence>